<evidence type="ECO:0000313" key="7">
    <source>
        <dbReference type="Proteomes" id="UP000017836"/>
    </source>
</evidence>
<evidence type="ECO:0000256" key="3">
    <source>
        <dbReference type="ARBA" id="ARBA00022989"/>
    </source>
</evidence>
<feature type="domain" description="Receptor ligand binding region" evidence="5">
    <location>
        <begin position="14"/>
        <end position="95"/>
    </location>
</feature>
<dbReference type="EMBL" id="KI392064">
    <property type="protein sequence ID" value="ERN19797.1"/>
    <property type="molecule type" value="Genomic_DNA"/>
</dbReference>
<dbReference type="Gramene" id="ERN19797">
    <property type="protein sequence ID" value="ERN19797"/>
    <property type="gene ID" value="AMTR_s00064p00144430"/>
</dbReference>
<sequence>MIRCKPNPSLLFITYGWRQAIAIAIYDDTEYGAGFIPNLNDAFLEAGSSLQHRTVLPTSASNELIDEELYKLMTTQTHVFIVHMSSPTILAYFYKFNNSV</sequence>
<dbReference type="HOGENOM" id="CLU_2309851_0_0_1"/>
<proteinExistence type="predicted"/>
<keyword evidence="4" id="KW-0472">Membrane</keyword>
<dbReference type="PANTHER" id="PTHR34836:SF1">
    <property type="entry name" value="OS09G0428600 PROTEIN"/>
    <property type="match status" value="1"/>
</dbReference>
<dbReference type="AlphaFoldDB" id="U5DED5"/>
<accession>U5DED5</accession>
<keyword evidence="3" id="KW-1133">Transmembrane helix</keyword>
<keyword evidence="2" id="KW-0812">Transmembrane</keyword>
<evidence type="ECO:0000256" key="4">
    <source>
        <dbReference type="ARBA" id="ARBA00023136"/>
    </source>
</evidence>
<dbReference type="InterPro" id="IPR028082">
    <property type="entry name" value="Peripla_BP_I"/>
</dbReference>
<protein>
    <recommendedName>
        <fullName evidence="5">Receptor ligand binding region domain-containing protein</fullName>
    </recommendedName>
</protein>
<gene>
    <name evidence="6" type="ORF">AMTR_s00064p00144430</name>
</gene>
<dbReference type="Pfam" id="PF01094">
    <property type="entry name" value="ANF_receptor"/>
    <property type="match status" value="1"/>
</dbReference>
<dbReference type="PANTHER" id="PTHR34836">
    <property type="entry name" value="OS06G0188250 PROTEIN"/>
    <property type="match status" value="1"/>
</dbReference>
<comment type="subcellular location">
    <subcellularLocation>
        <location evidence="1">Membrane</location>
    </subcellularLocation>
</comment>
<dbReference type="GO" id="GO:0016020">
    <property type="term" value="C:membrane"/>
    <property type="evidence" value="ECO:0007669"/>
    <property type="project" value="UniProtKB-SubCell"/>
</dbReference>
<reference evidence="7" key="1">
    <citation type="journal article" date="2013" name="Science">
        <title>The Amborella genome and the evolution of flowering plants.</title>
        <authorList>
            <consortium name="Amborella Genome Project"/>
        </authorList>
    </citation>
    <scope>NUCLEOTIDE SEQUENCE [LARGE SCALE GENOMIC DNA]</scope>
</reference>
<dbReference type="SUPFAM" id="SSF53822">
    <property type="entry name" value="Periplasmic binding protein-like I"/>
    <property type="match status" value="1"/>
</dbReference>
<evidence type="ECO:0000313" key="6">
    <source>
        <dbReference type="EMBL" id="ERN19797.1"/>
    </source>
</evidence>
<name>U5DED5_AMBTC</name>
<keyword evidence="7" id="KW-1185">Reference proteome</keyword>
<evidence type="ECO:0000256" key="2">
    <source>
        <dbReference type="ARBA" id="ARBA00022692"/>
    </source>
</evidence>
<organism evidence="6 7">
    <name type="scientific">Amborella trichopoda</name>
    <dbReference type="NCBI Taxonomy" id="13333"/>
    <lineage>
        <taxon>Eukaryota</taxon>
        <taxon>Viridiplantae</taxon>
        <taxon>Streptophyta</taxon>
        <taxon>Embryophyta</taxon>
        <taxon>Tracheophyta</taxon>
        <taxon>Spermatophyta</taxon>
        <taxon>Magnoliopsida</taxon>
        <taxon>Amborellales</taxon>
        <taxon>Amborellaceae</taxon>
        <taxon>Amborella</taxon>
    </lineage>
</organism>
<evidence type="ECO:0000259" key="5">
    <source>
        <dbReference type="Pfam" id="PF01094"/>
    </source>
</evidence>
<dbReference type="eggNOG" id="KOG1052">
    <property type="taxonomic scope" value="Eukaryota"/>
</dbReference>
<dbReference type="InterPro" id="IPR001828">
    <property type="entry name" value="ANF_lig-bd_rcpt"/>
</dbReference>
<dbReference type="Proteomes" id="UP000017836">
    <property type="component" value="Unassembled WGS sequence"/>
</dbReference>
<dbReference type="InterPro" id="IPR015683">
    <property type="entry name" value="Ionotropic_Glu_rcpt"/>
</dbReference>
<evidence type="ECO:0000256" key="1">
    <source>
        <dbReference type="ARBA" id="ARBA00004370"/>
    </source>
</evidence>
<dbReference type="Gene3D" id="3.40.50.2300">
    <property type="match status" value="1"/>
</dbReference>